<dbReference type="InterPro" id="IPR016339">
    <property type="entry name" value="Hemoglobin_trunc_I"/>
</dbReference>
<dbReference type="SUPFAM" id="SSF46458">
    <property type="entry name" value="Globin-like"/>
    <property type="match status" value="1"/>
</dbReference>
<dbReference type="CDD" id="cd00454">
    <property type="entry name" value="TrHb1_N"/>
    <property type="match status" value="1"/>
</dbReference>
<evidence type="ECO:0000256" key="7">
    <source>
        <dbReference type="SAM" id="SignalP"/>
    </source>
</evidence>
<feature type="signal peptide" evidence="7">
    <location>
        <begin position="1"/>
        <end position="24"/>
    </location>
</feature>
<feature type="chain" id="PRO_5047195531" description="Group 1 truncated hemoglobin" evidence="7">
    <location>
        <begin position="25"/>
        <end position="147"/>
    </location>
</feature>
<evidence type="ECO:0000256" key="6">
    <source>
        <dbReference type="PIRNR" id="PIRNR002030"/>
    </source>
</evidence>
<dbReference type="PIRSF" id="PIRSF002030">
    <property type="entry name" value="Globin_Protozoa/Cyanobacteria"/>
    <property type="match status" value="1"/>
</dbReference>
<comment type="cofactor">
    <cofactor evidence="6">
        <name>heme</name>
        <dbReference type="ChEBI" id="CHEBI:30413"/>
    </cofactor>
</comment>
<proteinExistence type="inferred from homology"/>
<keyword evidence="7" id="KW-0732">Signal</keyword>
<evidence type="ECO:0000256" key="1">
    <source>
        <dbReference type="ARBA" id="ARBA00009660"/>
    </source>
</evidence>
<gene>
    <name evidence="8" type="ORF">RF679_16405</name>
</gene>
<sequence length="147" mass="16671">MQKYFRIFLSSFFFSVALLTNATAQDMKKDDSLYQDLGQREGIAKIVADFVPMLLEDSRIKQFFTKVKKEEFSEHLTNQFCELAGGPCRYTGKDMYEAHDGMKIGNAQFNAVAEDLQMAMEKNNVPSSVANRLVAKLAPMQRPIVSK</sequence>
<evidence type="ECO:0000256" key="3">
    <source>
        <dbReference type="ARBA" id="ARBA00022617"/>
    </source>
</evidence>
<evidence type="ECO:0000313" key="9">
    <source>
        <dbReference type="Proteomes" id="UP001181355"/>
    </source>
</evidence>
<reference evidence="8" key="1">
    <citation type="submission" date="2023-09" db="EMBL/GenBank/DDBJ databases">
        <title>Undibacterium sp. 20NA77.5 isolated from freshwater.</title>
        <authorList>
            <person name="Le V."/>
            <person name="Ko S.-R."/>
            <person name="Ahn C.-Y."/>
            <person name="Oh H.-M."/>
        </authorList>
    </citation>
    <scope>NUCLEOTIDE SEQUENCE</scope>
    <source>
        <strain evidence="8">20NA77.5</strain>
    </source>
</reference>
<dbReference type="Gene3D" id="1.10.490.10">
    <property type="entry name" value="Globins"/>
    <property type="match status" value="1"/>
</dbReference>
<evidence type="ECO:0000313" key="8">
    <source>
        <dbReference type="EMBL" id="WMW80215.1"/>
    </source>
</evidence>
<dbReference type="InterPro" id="IPR001486">
    <property type="entry name" value="Hemoglobin_trunc"/>
</dbReference>
<evidence type="ECO:0000256" key="4">
    <source>
        <dbReference type="ARBA" id="ARBA00022723"/>
    </source>
</evidence>
<evidence type="ECO:0000256" key="2">
    <source>
        <dbReference type="ARBA" id="ARBA00022448"/>
    </source>
</evidence>
<dbReference type="Pfam" id="PF01152">
    <property type="entry name" value="Bac_globin"/>
    <property type="match status" value="1"/>
</dbReference>
<comment type="similarity">
    <text evidence="1 6">Belongs to the truncated hemoglobin family. Group I subfamily.</text>
</comment>
<keyword evidence="9" id="KW-1185">Reference proteome</keyword>
<dbReference type="RefSeq" id="WP_309481708.1">
    <property type="nucleotide sequence ID" value="NZ_CP133720.1"/>
</dbReference>
<name>A0ABY9RIV7_9BURK</name>
<keyword evidence="3 6" id="KW-0349">Heme</keyword>
<dbReference type="InterPro" id="IPR012292">
    <property type="entry name" value="Globin/Proto"/>
</dbReference>
<dbReference type="EMBL" id="CP133720">
    <property type="protein sequence ID" value="WMW80215.1"/>
    <property type="molecule type" value="Genomic_DNA"/>
</dbReference>
<protein>
    <recommendedName>
        <fullName evidence="6">Group 1 truncated hemoglobin</fullName>
    </recommendedName>
</protein>
<accession>A0ABY9RIV7</accession>
<evidence type="ECO:0000256" key="5">
    <source>
        <dbReference type="ARBA" id="ARBA00023004"/>
    </source>
</evidence>
<dbReference type="InterPro" id="IPR009050">
    <property type="entry name" value="Globin-like_sf"/>
</dbReference>
<dbReference type="Proteomes" id="UP001181355">
    <property type="component" value="Chromosome"/>
</dbReference>
<organism evidence="8 9">
    <name type="scientific">Undibacterium cyanobacteriorum</name>
    <dbReference type="NCBI Taxonomy" id="3073561"/>
    <lineage>
        <taxon>Bacteria</taxon>
        <taxon>Pseudomonadati</taxon>
        <taxon>Pseudomonadota</taxon>
        <taxon>Betaproteobacteria</taxon>
        <taxon>Burkholderiales</taxon>
        <taxon>Oxalobacteraceae</taxon>
        <taxon>Undibacterium</taxon>
    </lineage>
</organism>
<keyword evidence="6" id="KW-0561">Oxygen transport</keyword>
<keyword evidence="5 6" id="KW-0408">Iron</keyword>
<keyword evidence="4 6" id="KW-0479">Metal-binding</keyword>
<keyword evidence="2 6" id="KW-0813">Transport</keyword>